<evidence type="ECO:0000313" key="2">
    <source>
        <dbReference type="Proteomes" id="UP001549207"/>
    </source>
</evidence>
<protein>
    <submittedName>
        <fullName evidence="1">Membrane protein YesL</fullName>
    </submittedName>
</protein>
<reference evidence="1" key="1">
    <citation type="submission" date="2024-06" db="EMBL/GenBank/DDBJ databases">
        <title>Genomic Encyclopedia of Type Strains, Phase IV (KMG-IV): sequencing the most valuable type-strain genomes for metagenomic binning, comparative biology and taxonomic classification.</title>
        <authorList>
            <person name="Goeker M."/>
        </authorList>
    </citation>
    <scope>NUCLEOTIDE SEQUENCE</scope>
    <source>
        <strain evidence="1">SJCon</strain>
    </source>
</reference>
<name>A0ACC6TGW6_9MICC</name>
<proteinExistence type="predicted"/>
<sequence length="213" mass="22088">MNDQPMGWAGRLMDWLRFSTALVLVNVLIVAGTLAGLVVLGLFPAAVAASTVLGRLRDGSAGDHVVRDFVTAYRYQFRHANLVGAAFWTAGVVLVLNVGTLLGPAGTAMPPLMRAVLLVLSAVVAAVTVAAAATAVSICARYRDTVSRTWRAAFMLPLISPVMGLSLLATLAAATVIFSGMTVLVPLVGASLPLLLSGWLVGRRLGGLEPASP</sequence>
<accession>A0ACC6TGW6</accession>
<gene>
    <name evidence="1" type="ORF">ABIC98_002611</name>
</gene>
<organism evidence="1 2">
    <name type="scientific">Arthrobacter nitrophenolicus</name>
    <dbReference type="NCBI Taxonomy" id="683150"/>
    <lineage>
        <taxon>Bacteria</taxon>
        <taxon>Bacillati</taxon>
        <taxon>Actinomycetota</taxon>
        <taxon>Actinomycetes</taxon>
        <taxon>Micrococcales</taxon>
        <taxon>Micrococcaceae</taxon>
        <taxon>Arthrobacter</taxon>
    </lineage>
</organism>
<keyword evidence="2" id="KW-1185">Reference proteome</keyword>
<evidence type="ECO:0000313" key="1">
    <source>
        <dbReference type="EMBL" id="MET3772951.1"/>
    </source>
</evidence>
<comment type="caution">
    <text evidence="1">The sequence shown here is derived from an EMBL/GenBank/DDBJ whole genome shotgun (WGS) entry which is preliminary data.</text>
</comment>
<dbReference type="Proteomes" id="UP001549207">
    <property type="component" value="Unassembled WGS sequence"/>
</dbReference>
<dbReference type="EMBL" id="JBEPNJ010000010">
    <property type="protein sequence ID" value="MET3772951.1"/>
    <property type="molecule type" value="Genomic_DNA"/>
</dbReference>